<evidence type="ECO:0000313" key="3">
    <source>
        <dbReference type="Proteomes" id="UP000012065"/>
    </source>
</evidence>
<dbReference type="EMBL" id="CAOJ01017728">
    <property type="protein sequence ID" value="CCO37851.1"/>
    <property type="molecule type" value="Genomic_DNA"/>
</dbReference>
<comment type="caution">
    <text evidence="2">The sequence shown here is derived from an EMBL/GenBank/DDBJ whole genome shotgun (WGS) entry which is preliminary data.</text>
</comment>
<evidence type="ECO:0000313" key="2">
    <source>
        <dbReference type="EMBL" id="CCO37851.1"/>
    </source>
</evidence>
<dbReference type="AlphaFoldDB" id="M5CEI2"/>
<dbReference type="HOGENOM" id="CLU_2442403_0_0_1"/>
<gene>
    <name evidence="2" type="ORF">BN14_12011</name>
</gene>
<dbReference type="Proteomes" id="UP000012065">
    <property type="component" value="Unassembled WGS sequence"/>
</dbReference>
<reference evidence="2 3" key="1">
    <citation type="journal article" date="2013" name="J. Biotechnol.">
        <title>Establishment and interpretation of the genome sequence of the phytopathogenic fungus Rhizoctonia solani AG1-IB isolate 7/3/14.</title>
        <authorList>
            <person name="Wibberg D.W."/>
            <person name="Jelonek L.J."/>
            <person name="Rupp O.R."/>
            <person name="Hennig M.H."/>
            <person name="Eikmeyer F.E."/>
            <person name="Goesmann A.G."/>
            <person name="Hartmann A.H."/>
            <person name="Borriss R.B."/>
            <person name="Grosch R.G."/>
            <person name="Puehler A.P."/>
            <person name="Schlueter A.S."/>
        </authorList>
    </citation>
    <scope>NUCLEOTIDE SEQUENCE [LARGE SCALE GENOMIC DNA]</scope>
    <source>
        <strain evidence="3">AG1-IB / isolate 7/3/14</strain>
    </source>
</reference>
<evidence type="ECO:0000256" key="1">
    <source>
        <dbReference type="SAM" id="MobiDB-lite"/>
    </source>
</evidence>
<proteinExistence type="predicted"/>
<feature type="region of interest" description="Disordered" evidence="1">
    <location>
        <begin position="19"/>
        <end position="39"/>
    </location>
</feature>
<protein>
    <submittedName>
        <fullName evidence="2">Uncharacterized protein</fullName>
    </submittedName>
</protein>
<organism evidence="2 3">
    <name type="scientific">Thanatephorus cucumeris (strain AG1-IB / isolate 7/3/14)</name>
    <name type="common">Lettuce bottom rot fungus</name>
    <name type="synonym">Rhizoctonia solani</name>
    <dbReference type="NCBI Taxonomy" id="1108050"/>
    <lineage>
        <taxon>Eukaryota</taxon>
        <taxon>Fungi</taxon>
        <taxon>Dikarya</taxon>
        <taxon>Basidiomycota</taxon>
        <taxon>Agaricomycotina</taxon>
        <taxon>Agaricomycetes</taxon>
        <taxon>Cantharellales</taxon>
        <taxon>Ceratobasidiaceae</taxon>
        <taxon>Rhizoctonia</taxon>
        <taxon>Rhizoctonia solani AG-1</taxon>
    </lineage>
</organism>
<name>M5CEI2_THACB</name>
<sequence>MHRLQTQWRDFVAEYSGAMFEHEEENEASAPKSQIRPDTPELNAISVKDMEAWRLETVRQESILTHMQELAAEELTQSMHCGASNLDASC</sequence>
<accession>M5CEI2</accession>